<evidence type="ECO:0000313" key="1">
    <source>
        <dbReference type="EMBL" id="ABL70075.1"/>
    </source>
</evidence>
<proteinExistence type="predicted"/>
<dbReference type="EnsemblBacteria" id="ABL70075">
    <property type="protein sequence ID" value="ABL70075"/>
    <property type="gene ID" value="Pden_1983"/>
</dbReference>
<gene>
    <name evidence="1" type="ordered locus">Pden_1983</name>
</gene>
<dbReference type="InterPro" id="IPR045514">
    <property type="entry name" value="DUF6478"/>
</dbReference>
<name>A1B3I1_PARDP</name>
<dbReference type="eggNOG" id="ENOG502Z8P0">
    <property type="taxonomic scope" value="Bacteria"/>
</dbReference>
<organism evidence="1 2">
    <name type="scientific">Paracoccus denitrificans (strain Pd 1222)</name>
    <dbReference type="NCBI Taxonomy" id="318586"/>
    <lineage>
        <taxon>Bacteria</taxon>
        <taxon>Pseudomonadati</taxon>
        <taxon>Pseudomonadota</taxon>
        <taxon>Alphaproteobacteria</taxon>
        <taxon>Rhodobacterales</taxon>
        <taxon>Paracoccaceae</taxon>
        <taxon>Paracoccus</taxon>
    </lineage>
</organism>
<dbReference type="AlphaFoldDB" id="A1B3I1"/>
<dbReference type="STRING" id="318586.Pden_1983"/>
<protein>
    <submittedName>
        <fullName evidence="1">Uncharacterized protein</fullName>
    </submittedName>
</protein>
<keyword evidence="2" id="KW-1185">Reference proteome</keyword>
<dbReference type="HOGENOM" id="CLU_1110756_0_0_5"/>
<dbReference type="Pfam" id="PF20086">
    <property type="entry name" value="DUF6478"/>
    <property type="match status" value="1"/>
</dbReference>
<accession>A1B3I1</accession>
<dbReference type="Proteomes" id="UP000000361">
    <property type="component" value="Chromosome 1"/>
</dbReference>
<evidence type="ECO:0000313" key="2">
    <source>
        <dbReference type="Proteomes" id="UP000000361"/>
    </source>
</evidence>
<dbReference type="EMBL" id="CP000489">
    <property type="protein sequence ID" value="ABL70075.1"/>
    <property type="molecule type" value="Genomic_DNA"/>
</dbReference>
<dbReference type="KEGG" id="pde:Pden_1983"/>
<sequence length="266" mass="29842">MTGGRMAIRPRKWLESKARERVARQWTALARGVETLTPARLRNLRDEALGLRGDLDRFLVGTDRRAARSRAALDVLHLPGGTDWRWRLGLMAGRISPRGLAGPENGDRLGDGTAVWHDCPERALILEQLTSTGATDLSPFAVRLEVFGFAGSFLSLSVDLPASALQGLTRSHVLRLETGILAERALNVYARLNIGHGPNIDDLTEQLHGLEPGLYSQQVIEFDLAYTQMNEKRLEKIWLDLIFEAPRMNAVEIRELFFSRHLRAEF</sequence>
<reference evidence="2" key="1">
    <citation type="submission" date="2006-12" db="EMBL/GenBank/DDBJ databases">
        <title>Complete sequence of chromosome 1 of Paracoccus denitrificans PD1222.</title>
        <authorList>
            <person name="Copeland A."/>
            <person name="Lucas S."/>
            <person name="Lapidus A."/>
            <person name="Barry K."/>
            <person name="Detter J.C."/>
            <person name="Glavina del Rio T."/>
            <person name="Hammon N."/>
            <person name="Israni S."/>
            <person name="Dalin E."/>
            <person name="Tice H."/>
            <person name="Pitluck S."/>
            <person name="Munk A.C."/>
            <person name="Brettin T."/>
            <person name="Bruce D."/>
            <person name="Han C."/>
            <person name="Tapia R."/>
            <person name="Gilna P."/>
            <person name="Schmutz J."/>
            <person name="Larimer F."/>
            <person name="Land M."/>
            <person name="Hauser L."/>
            <person name="Kyrpides N."/>
            <person name="Lykidis A."/>
            <person name="Spiro S."/>
            <person name="Richardson D.J."/>
            <person name="Moir J.W.B."/>
            <person name="Ferguson S.J."/>
            <person name="van Spanning R.J.M."/>
            <person name="Richardson P."/>
        </authorList>
    </citation>
    <scope>NUCLEOTIDE SEQUENCE [LARGE SCALE GENOMIC DNA]</scope>
    <source>
        <strain evidence="2">Pd 1222</strain>
    </source>
</reference>